<dbReference type="GeneID" id="36568544"/>
<sequence length="348" mass="40934">MHHDHKLDTPFIASSQSSNDFSNSNNLFFCGGQSMLQIAKYTQLTPERSENYFAPLTPKVLELWKYEQDGDEYCELEIPFVLEHPQDLIWWSILIFPSISKVFGDQVCNYILKYVKDVDEGTSYLNSLPIQQRRRIVCNTDSVCRAITSEGIKWDLPLMHGVNGLDSFKKTFESGSKLTVKSLISLMIRWEEQEKNLKDADVLPSHILAFLHTHQIDADFKVMMYRRPYLRGDFEYYVGREFHRRGIERVDIKSLFCDRYNDMAVYDKDKYWDHILGPSISEKARNEEQGSVNKRRFIKCTRCHKKGHFVKDCWFNDTRSIHGQRKPMAPKKENGRGRAYHRNKRIPN</sequence>
<protein>
    <recommendedName>
        <fullName evidence="3">CCHC-type domain-containing protein</fullName>
    </recommendedName>
</protein>
<dbReference type="VEuPathDB" id="FungiDB:C7M61_005157"/>
<feature type="compositionally biased region" description="Basic residues" evidence="2">
    <location>
        <begin position="338"/>
        <end position="348"/>
    </location>
</feature>
<evidence type="ECO:0000256" key="1">
    <source>
        <dbReference type="PROSITE-ProRule" id="PRU00047"/>
    </source>
</evidence>
<dbReference type="EMBL" id="PYFQ01000022">
    <property type="protein sequence ID" value="PSK33813.1"/>
    <property type="molecule type" value="Genomic_DNA"/>
</dbReference>
<comment type="caution">
    <text evidence="4">The sequence shown here is derived from an EMBL/GenBank/DDBJ whole genome shotgun (WGS) entry which is preliminary data.</text>
</comment>
<organism evidence="4 5">
    <name type="scientific">Candidozyma pseudohaemuli</name>
    <dbReference type="NCBI Taxonomy" id="418784"/>
    <lineage>
        <taxon>Eukaryota</taxon>
        <taxon>Fungi</taxon>
        <taxon>Dikarya</taxon>
        <taxon>Ascomycota</taxon>
        <taxon>Saccharomycotina</taxon>
        <taxon>Pichiomycetes</taxon>
        <taxon>Metschnikowiaceae</taxon>
        <taxon>Candidozyma</taxon>
    </lineage>
</organism>
<dbReference type="InterPro" id="IPR036875">
    <property type="entry name" value="Znf_CCHC_sf"/>
</dbReference>
<evidence type="ECO:0000256" key="2">
    <source>
        <dbReference type="SAM" id="MobiDB-lite"/>
    </source>
</evidence>
<keyword evidence="1" id="KW-0863">Zinc-finger</keyword>
<gene>
    <name evidence="4" type="ORF">C7M61_005157</name>
</gene>
<dbReference type="AlphaFoldDB" id="A0A2P7YCX3"/>
<evidence type="ECO:0000313" key="5">
    <source>
        <dbReference type="Proteomes" id="UP000241107"/>
    </source>
</evidence>
<name>A0A2P7YCX3_9ASCO</name>
<dbReference type="PROSITE" id="PS50158">
    <property type="entry name" value="ZF_CCHC"/>
    <property type="match status" value="1"/>
</dbReference>
<keyword evidence="1" id="KW-0479">Metal-binding</keyword>
<dbReference type="RefSeq" id="XP_024711389.1">
    <property type="nucleotide sequence ID" value="XM_024860468.1"/>
</dbReference>
<dbReference type="Proteomes" id="UP000241107">
    <property type="component" value="Unassembled WGS sequence"/>
</dbReference>
<proteinExistence type="predicted"/>
<feature type="domain" description="CCHC-type" evidence="3">
    <location>
        <begin position="299"/>
        <end position="313"/>
    </location>
</feature>
<dbReference type="InterPro" id="IPR001878">
    <property type="entry name" value="Znf_CCHC"/>
</dbReference>
<accession>A0A2P7YCX3</accession>
<evidence type="ECO:0000259" key="3">
    <source>
        <dbReference type="PROSITE" id="PS50158"/>
    </source>
</evidence>
<dbReference type="GO" id="GO:0008270">
    <property type="term" value="F:zinc ion binding"/>
    <property type="evidence" value="ECO:0007669"/>
    <property type="project" value="UniProtKB-KW"/>
</dbReference>
<dbReference type="SUPFAM" id="SSF57756">
    <property type="entry name" value="Retrovirus zinc finger-like domains"/>
    <property type="match status" value="1"/>
</dbReference>
<keyword evidence="1" id="KW-0862">Zinc</keyword>
<reference evidence="4 5" key="1">
    <citation type="submission" date="2018-03" db="EMBL/GenBank/DDBJ databases">
        <title>Candida pseudohaemulonii genome assembly and annotation.</title>
        <authorList>
            <person name="Munoz J.F."/>
            <person name="Gade L.G."/>
            <person name="Chow N.A."/>
            <person name="Litvintseva A.P."/>
            <person name="Loparev V.N."/>
            <person name="Cuomo C.A."/>
        </authorList>
    </citation>
    <scope>NUCLEOTIDE SEQUENCE [LARGE SCALE GENOMIC DNA]</scope>
    <source>
        <strain evidence="4 5">B12108</strain>
    </source>
</reference>
<feature type="region of interest" description="Disordered" evidence="2">
    <location>
        <begin position="323"/>
        <end position="348"/>
    </location>
</feature>
<keyword evidence="5" id="KW-1185">Reference proteome</keyword>
<evidence type="ECO:0000313" key="4">
    <source>
        <dbReference type="EMBL" id="PSK33813.1"/>
    </source>
</evidence>
<dbReference type="GO" id="GO:0003676">
    <property type="term" value="F:nucleic acid binding"/>
    <property type="evidence" value="ECO:0007669"/>
    <property type="project" value="InterPro"/>
</dbReference>